<dbReference type="PANTHER" id="PTHR42913:SF3">
    <property type="entry name" value="64 KDA MITOCHONDRIAL NADH DEHYDROGENASE (EUROFUNG)"/>
    <property type="match status" value="1"/>
</dbReference>
<dbReference type="AlphaFoldDB" id="M0MTQ6"/>
<dbReference type="RefSeq" id="WP_005046766.1">
    <property type="nucleotide sequence ID" value="NZ_AOME01000102.1"/>
</dbReference>
<accession>M0MTQ6</accession>
<proteinExistence type="inferred from homology"/>
<dbReference type="PRINTS" id="PR00368">
    <property type="entry name" value="FADPNR"/>
</dbReference>
<comment type="caution">
    <text evidence="7">The sequence shown here is derived from an EMBL/GenBank/DDBJ whole genome shotgun (WGS) entry which is preliminary data.</text>
</comment>
<evidence type="ECO:0000256" key="3">
    <source>
        <dbReference type="ARBA" id="ARBA00022630"/>
    </source>
</evidence>
<dbReference type="InterPro" id="IPR051169">
    <property type="entry name" value="NADH-Q_oxidoreductase"/>
</dbReference>
<keyword evidence="5" id="KW-0560">Oxidoreductase</keyword>
<gene>
    <name evidence="7" type="ORF">C450_20121</name>
</gene>
<dbReference type="InterPro" id="IPR023753">
    <property type="entry name" value="FAD/NAD-binding_dom"/>
</dbReference>
<dbReference type="OrthoDB" id="6639at2157"/>
<dbReference type="EMBL" id="AOME01000102">
    <property type="protein sequence ID" value="EMA48139.1"/>
    <property type="molecule type" value="Genomic_DNA"/>
</dbReference>
<dbReference type="Proteomes" id="UP000011625">
    <property type="component" value="Unassembled WGS sequence"/>
</dbReference>
<feature type="domain" description="FAD/NAD(P)-binding" evidence="6">
    <location>
        <begin position="4"/>
        <end position="303"/>
    </location>
</feature>
<keyword evidence="4" id="KW-0274">FAD</keyword>
<dbReference type="Gene3D" id="3.50.50.100">
    <property type="match status" value="1"/>
</dbReference>
<sequence>MADSLVVIGTGYAGTKAVQQLEQNTSDVNITWIGENQYHLVLHESHRIIRDPTIQQKITIPVKNIKSTDTDFIEGEVTNIDTGARSVELSNGNTIPYDYVLVAIGSQTAHYGIPGLNNHSIALKSLEDALTIHKRIFTETNLESSEKPTQVLIGGAGLSGIQVAGEVAKLRDEAGISIEITLLEALDEILPGHSSDLQKSVRKQLIKADIDIQTGNPLSKAGNEYVHLESDEKLLYDILIWTGGITGHDIMESINVEKDHNRIKTDTTFKTSDDRIFTVGDAALVENGENPVPPTAQAAWQAADVAANNIERSLQNKPLRHWTYEDKGTLISIGDKAIAHNVSNIPFPTFGSYPAQFLKKFVAARWIAGLTSWYHASSAWGVL</sequence>
<comment type="cofactor">
    <cofactor evidence="1">
        <name>FAD</name>
        <dbReference type="ChEBI" id="CHEBI:57692"/>
    </cofactor>
</comment>
<dbReference type="GO" id="GO:0003955">
    <property type="term" value="F:NAD(P)H dehydrogenase (quinone) activity"/>
    <property type="evidence" value="ECO:0007669"/>
    <property type="project" value="TreeGrafter"/>
</dbReference>
<evidence type="ECO:0000256" key="4">
    <source>
        <dbReference type="ARBA" id="ARBA00022827"/>
    </source>
</evidence>
<keyword evidence="8" id="KW-1185">Reference proteome</keyword>
<evidence type="ECO:0000313" key="7">
    <source>
        <dbReference type="EMBL" id="EMA48139.1"/>
    </source>
</evidence>
<comment type="similarity">
    <text evidence="2">Belongs to the NADH dehydrogenase family.</text>
</comment>
<dbReference type="InterPro" id="IPR036188">
    <property type="entry name" value="FAD/NAD-bd_sf"/>
</dbReference>
<reference evidence="7 8" key="1">
    <citation type="journal article" date="2014" name="PLoS Genet.">
        <title>Phylogenetically driven sequencing of extremely halophilic archaea reveals strategies for static and dynamic osmo-response.</title>
        <authorList>
            <person name="Becker E.A."/>
            <person name="Seitzer P.M."/>
            <person name="Tritt A."/>
            <person name="Larsen D."/>
            <person name="Krusor M."/>
            <person name="Yao A.I."/>
            <person name="Wu D."/>
            <person name="Madern D."/>
            <person name="Eisen J.A."/>
            <person name="Darling A.E."/>
            <person name="Facciotti M.T."/>
        </authorList>
    </citation>
    <scope>NUCLEOTIDE SEQUENCE [LARGE SCALE GENOMIC DNA]</scope>
    <source>
        <strain evidence="7 8">DSM 8989</strain>
    </source>
</reference>
<evidence type="ECO:0000259" key="6">
    <source>
        <dbReference type="Pfam" id="PF07992"/>
    </source>
</evidence>
<dbReference type="GO" id="GO:0019646">
    <property type="term" value="P:aerobic electron transport chain"/>
    <property type="evidence" value="ECO:0007669"/>
    <property type="project" value="TreeGrafter"/>
</dbReference>
<dbReference type="STRING" id="1227456.C450_20121"/>
<keyword evidence="3" id="KW-0285">Flavoprotein</keyword>
<dbReference type="SUPFAM" id="SSF51905">
    <property type="entry name" value="FAD/NAD(P)-binding domain"/>
    <property type="match status" value="2"/>
</dbReference>
<name>M0MTQ6_9EURY</name>
<evidence type="ECO:0000313" key="8">
    <source>
        <dbReference type="Proteomes" id="UP000011625"/>
    </source>
</evidence>
<evidence type="ECO:0000256" key="5">
    <source>
        <dbReference type="ARBA" id="ARBA00023002"/>
    </source>
</evidence>
<dbReference type="PANTHER" id="PTHR42913">
    <property type="entry name" value="APOPTOSIS-INDUCING FACTOR 1"/>
    <property type="match status" value="1"/>
</dbReference>
<evidence type="ECO:0000256" key="1">
    <source>
        <dbReference type="ARBA" id="ARBA00001974"/>
    </source>
</evidence>
<organism evidence="7 8">
    <name type="scientific">Halococcus salifodinae DSM 8989</name>
    <dbReference type="NCBI Taxonomy" id="1227456"/>
    <lineage>
        <taxon>Archaea</taxon>
        <taxon>Methanobacteriati</taxon>
        <taxon>Methanobacteriota</taxon>
        <taxon>Stenosarchaea group</taxon>
        <taxon>Halobacteria</taxon>
        <taxon>Halobacteriales</taxon>
        <taxon>Halococcaceae</taxon>
        <taxon>Halococcus</taxon>
    </lineage>
</organism>
<dbReference type="Pfam" id="PF07992">
    <property type="entry name" value="Pyr_redox_2"/>
    <property type="match status" value="1"/>
</dbReference>
<dbReference type="PATRIC" id="fig|1227456.3.peg.4067"/>
<protein>
    <submittedName>
        <fullName evidence="7">FAD-dependent pyridine nucleotide-disulfide oxidoreductase</fullName>
    </submittedName>
</protein>
<evidence type="ECO:0000256" key="2">
    <source>
        <dbReference type="ARBA" id="ARBA00005272"/>
    </source>
</evidence>